<keyword evidence="1" id="KW-1133">Transmembrane helix</keyword>
<evidence type="ECO:0000256" key="1">
    <source>
        <dbReference type="SAM" id="Phobius"/>
    </source>
</evidence>
<dbReference type="AlphaFoldDB" id="A0A1D3LAE3"/>
<protein>
    <submittedName>
        <fullName evidence="2">CIR protein</fullName>
    </submittedName>
</protein>
<name>A0A1D3LAE3_PLACE</name>
<gene>
    <name evidence="2" type="ORF">PCHDK_000548400</name>
</gene>
<dbReference type="Proteomes" id="UP000195879">
    <property type="component" value="Unassembled WGS sequence"/>
</dbReference>
<organism evidence="2 3">
    <name type="scientific">Plasmodium chabaudi adami</name>
    <dbReference type="NCBI Taxonomy" id="5826"/>
    <lineage>
        <taxon>Eukaryota</taxon>
        <taxon>Sar</taxon>
        <taxon>Alveolata</taxon>
        <taxon>Apicomplexa</taxon>
        <taxon>Aconoidasida</taxon>
        <taxon>Haemosporida</taxon>
        <taxon>Plasmodiidae</taxon>
        <taxon>Plasmodium</taxon>
        <taxon>Plasmodium (Vinckeia)</taxon>
    </lineage>
</organism>
<dbReference type="EMBL" id="FMIO01000495">
    <property type="protein sequence ID" value="SCL95941.1"/>
    <property type="molecule type" value="Genomic_DNA"/>
</dbReference>
<keyword evidence="1" id="KW-0812">Transmembrane</keyword>
<sequence>MPENLCKLINTIDNGITVNVNNSKAMIEFDNMVTEYCTEEKGGRKKECFSYELLVTSFFTTLLKYFENDKDKNNLEKDKLAQYATLWLCHKLNKNLQNGINNLNDVYNKYIKGNKEYFEKINGGGVYNSYEDFINKKQDMVNVNIKDMSKFYEALQILCKLYTGCNEKKKSYTNCLQDAKDFAKHFEGLNQDYNITENNLYREILFSLSTDYDDLKNVCAKNCSSCNDIPTLSGIKAPPSSSIASKLIPVLLAFSISIFLGVAYKYSLFGFDKRFRRQYSREKLKK</sequence>
<feature type="transmembrane region" description="Helical" evidence="1">
    <location>
        <begin position="247"/>
        <end position="271"/>
    </location>
</feature>
<keyword evidence="1" id="KW-0472">Membrane</keyword>
<accession>A0A1D3LAE3</accession>
<dbReference type="Pfam" id="PF06022">
    <property type="entry name" value="Cir_Bir_Yir"/>
    <property type="match status" value="1"/>
</dbReference>
<dbReference type="NCBIfam" id="TIGR01590">
    <property type="entry name" value="yir-bir-cir_Pla"/>
    <property type="match status" value="1"/>
</dbReference>
<reference evidence="2 3" key="1">
    <citation type="submission" date="2016-08" db="EMBL/GenBank/DDBJ databases">
        <authorList>
            <consortium name="Pathogen Informatics"/>
        </authorList>
    </citation>
    <scope>NUCLEOTIDE SEQUENCE [LARGE SCALE GENOMIC DNA]</scope>
    <source>
        <strain evidence="2 3">DK</strain>
    </source>
</reference>
<dbReference type="InterPro" id="IPR006477">
    <property type="entry name" value="Yir_bir_cir"/>
</dbReference>
<proteinExistence type="predicted"/>
<evidence type="ECO:0000313" key="3">
    <source>
        <dbReference type="Proteomes" id="UP000195879"/>
    </source>
</evidence>
<evidence type="ECO:0000313" key="2">
    <source>
        <dbReference type="EMBL" id="SCL95941.1"/>
    </source>
</evidence>